<dbReference type="HOGENOM" id="CLU_1938829_0_0_1"/>
<keyword evidence="1" id="KW-1133">Transmembrane helix</keyword>
<feature type="transmembrane region" description="Helical" evidence="1">
    <location>
        <begin position="25"/>
        <end position="44"/>
    </location>
</feature>
<keyword evidence="1" id="KW-0472">Membrane</keyword>
<proteinExistence type="predicted"/>
<keyword evidence="1" id="KW-0812">Transmembrane</keyword>
<dbReference type="EMBL" id="KN825024">
    <property type="protein sequence ID" value="KIK95729.1"/>
    <property type="molecule type" value="Genomic_DNA"/>
</dbReference>
<gene>
    <name evidence="2" type="ORF">PAXRUDRAFT_363280</name>
</gene>
<sequence>MESVDELQGEPQRCDRVLEPSRRVWVSDIGAGAACHGTSLWWLAYLHRRRMFFAVVGRGGCILWAECSGHVILRCVSSPTELSDANQCHHRTNLDSTACRLGRPTKRQLSVLVVTVALVAHYYYKILGHK</sequence>
<reference evidence="3" key="2">
    <citation type="submission" date="2015-01" db="EMBL/GenBank/DDBJ databases">
        <title>Evolutionary Origins and Diversification of the Mycorrhizal Mutualists.</title>
        <authorList>
            <consortium name="DOE Joint Genome Institute"/>
            <consortium name="Mycorrhizal Genomics Consortium"/>
            <person name="Kohler A."/>
            <person name="Kuo A."/>
            <person name="Nagy L.G."/>
            <person name="Floudas D."/>
            <person name="Copeland A."/>
            <person name="Barry K.W."/>
            <person name="Cichocki N."/>
            <person name="Veneault-Fourrey C."/>
            <person name="LaButti K."/>
            <person name="Lindquist E.A."/>
            <person name="Lipzen A."/>
            <person name="Lundell T."/>
            <person name="Morin E."/>
            <person name="Murat C."/>
            <person name="Riley R."/>
            <person name="Ohm R."/>
            <person name="Sun H."/>
            <person name="Tunlid A."/>
            <person name="Henrissat B."/>
            <person name="Grigoriev I.V."/>
            <person name="Hibbett D.S."/>
            <person name="Martin F."/>
        </authorList>
    </citation>
    <scope>NUCLEOTIDE SEQUENCE [LARGE SCALE GENOMIC DNA]</scope>
    <source>
        <strain evidence="3">Ve08.2h10</strain>
    </source>
</reference>
<evidence type="ECO:0000256" key="1">
    <source>
        <dbReference type="SAM" id="Phobius"/>
    </source>
</evidence>
<feature type="transmembrane region" description="Helical" evidence="1">
    <location>
        <begin position="109"/>
        <end position="127"/>
    </location>
</feature>
<dbReference type="Proteomes" id="UP000054538">
    <property type="component" value="Unassembled WGS sequence"/>
</dbReference>
<reference evidence="2 3" key="1">
    <citation type="submission" date="2014-04" db="EMBL/GenBank/DDBJ databases">
        <authorList>
            <consortium name="DOE Joint Genome Institute"/>
            <person name="Kuo A."/>
            <person name="Kohler A."/>
            <person name="Jargeat P."/>
            <person name="Nagy L.G."/>
            <person name="Floudas D."/>
            <person name="Copeland A."/>
            <person name="Barry K.W."/>
            <person name="Cichocki N."/>
            <person name="Veneault-Fourrey C."/>
            <person name="LaButti K."/>
            <person name="Lindquist E.A."/>
            <person name="Lipzen A."/>
            <person name="Lundell T."/>
            <person name="Morin E."/>
            <person name="Murat C."/>
            <person name="Sun H."/>
            <person name="Tunlid A."/>
            <person name="Henrissat B."/>
            <person name="Grigoriev I.V."/>
            <person name="Hibbett D.S."/>
            <person name="Martin F."/>
            <person name="Nordberg H.P."/>
            <person name="Cantor M.N."/>
            <person name="Hua S.X."/>
        </authorList>
    </citation>
    <scope>NUCLEOTIDE SEQUENCE [LARGE SCALE GENOMIC DNA]</scope>
    <source>
        <strain evidence="2 3">Ve08.2h10</strain>
    </source>
</reference>
<protein>
    <submittedName>
        <fullName evidence="2">Uncharacterized protein</fullName>
    </submittedName>
</protein>
<accession>A0A0D0E3W6</accession>
<dbReference type="InParanoid" id="A0A0D0E3W6"/>
<dbReference type="AlphaFoldDB" id="A0A0D0E3W6"/>
<name>A0A0D0E3W6_9AGAM</name>
<keyword evidence="3" id="KW-1185">Reference proteome</keyword>
<evidence type="ECO:0000313" key="2">
    <source>
        <dbReference type="EMBL" id="KIK95729.1"/>
    </source>
</evidence>
<evidence type="ECO:0000313" key="3">
    <source>
        <dbReference type="Proteomes" id="UP000054538"/>
    </source>
</evidence>
<organism evidence="2 3">
    <name type="scientific">Paxillus rubicundulus Ve08.2h10</name>
    <dbReference type="NCBI Taxonomy" id="930991"/>
    <lineage>
        <taxon>Eukaryota</taxon>
        <taxon>Fungi</taxon>
        <taxon>Dikarya</taxon>
        <taxon>Basidiomycota</taxon>
        <taxon>Agaricomycotina</taxon>
        <taxon>Agaricomycetes</taxon>
        <taxon>Agaricomycetidae</taxon>
        <taxon>Boletales</taxon>
        <taxon>Paxilineae</taxon>
        <taxon>Paxillaceae</taxon>
        <taxon>Paxillus</taxon>
    </lineage>
</organism>